<feature type="region of interest" description="Disordered" evidence="1">
    <location>
        <begin position="206"/>
        <end position="227"/>
    </location>
</feature>
<feature type="compositionally biased region" description="Polar residues" evidence="1">
    <location>
        <begin position="148"/>
        <end position="157"/>
    </location>
</feature>
<dbReference type="AlphaFoldDB" id="A0A9W7DGE9"/>
<feature type="compositionally biased region" description="Polar residues" evidence="1">
    <location>
        <begin position="286"/>
        <end position="301"/>
    </location>
</feature>
<protein>
    <submittedName>
        <fullName evidence="2">Unnamed protein product</fullName>
    </submittedName>
</protein>
<feature type="compositionally biased region" description="Polar residues" evidence="1">
    <location>
        <begin position="21"/>
        <end position="33"/>
    </location>
</feature>
<proteinExistence type="predicted"/>
<feature type="region of interest" description="Disordered" evidence="1">
    <location>
        <begin position="266"/>
        <end position="312"/>
    </location>
</feature>
<feature type="compositionally biased region" description="Low complexity" evidence="1">
    <location>
        <begin position="168"/>
        <end position="185"/>
    </location>
</feature>
<dbReference type="Proteomes" id="UP001165063">
    <property type="component" value="Unassembled WGS sequence"/>
</dbReference>
<organism evidence="2 3">
    <name type="scientific">Ambrosiozyma monospora</name>
    <name type="common">Yeast</name>
    <name type="synonym">Endomycopsis monosporus</name>
    <dbReference type="NCBI Taxonomy" id="43982"/>
    <lineage>
        <taxon>Eukaryota</taxon>
        <taxon>Fungi</taxon>
        <taxon>Dikarya</taxon>
        <taxon>Ascomycota</taxon>
        <taxon>Saccharomycotina</taxon>
        <taxon>Pichiomycetes</taxon>
        <taxon>Pichiales</taxon>
        <taxon>Pichiaceae</taxon>
        <taxon>Ambrosiozyma</taxon>
    </lineage>
</organism>
<feature type="region of interest" description="Disordered" evidence="1">
    <location>
        <begin position="71"/>
        <end position="109"/>
    </location>
</feature>
<evidence type="ECO:0000313" key="3">
    <source>
        <dbReference type="Proteomes" id="UP001165063"/>
    </source>
</evidence>
<name>A0A9W7DGE9_AMBMO</name>
<feature type="region of interest" description="Disordered" evidence="1">
    <location>
        <begin position="1"/>
        <end position="38"/>
    </location>
</feature>
<dbReference type="EMBL" id="BSXU01000105">
    <property type="protein sequence ID" value="GMG19322.1"/>
    <property type="molecule type" value="Genomic_DNA"/>
</dbReference>
<feature type="compositionally biased region" description="Polar residues" evidence="1">
    <location>
        <begin position="1"/>
        <end position="12"/>
    </location>
</feature>
<gene>
    <name evidence="2" type="ORF">Amon01_000037600</name>
</gene>
<feature type="compositionally biased region" description="Polar residues" evidence="1">
    <location>
        <begin position="71"/>
        <end position="107"/>
    </location>
</feature>
<accession>A0A9W7DGE9</accession>
<reference evidence="2" key="1">
    <citation type="submission" date="2023-04" db="EMBL/GenBank/DDBJ databases">
        <title>Ambrosiozyma monospora NBRC 1965.</title>
        <authorList>
            <person name="Ichikawa N."/>
            <person name="Sato H."/>
            <person name="Tonouchi N."/>
        </authorList>
    </citation>
    <scope>NUCLEOTIDE SEQUENCE</scope>
    <source>
        <strain evidence="2">NBRC 1965</strain>
    </source>
</reference>
<sequence length="312" mass="34224">MADPFNTRNDSAPFSFKYDNESLSTSDPYNNRYDSMPNDPFSGARSINASITTNDRIRNNVKTASTINDTISSRLNPFNPVNTRNESLPSSGPFSSRQDSLASSAATPYSGGDFVINESGGGIHCEESIVSSLERSISDASRRNLPSTLERNLSSGSKNRRLYARNDSLASSPNRNNSSNSSGSNQKLPNNIRNNEHFANSSTRLYTQNPSVDSFNSNNSGNENYTPNLPPYQQFTRPSGTQQQGGFQGEVRESQLPTAPLRLVREEPESPDVPQIPLMQNEIPPRSTNRGQPPSNVTNSALYGHNAGFKYN</sequence>
<evidence type="ECO:0000313" key="2">
    <source>
        <dbReference type="EMBL" id="GMG19322.1"/>
    </source>
</evidence>
<keyword evidence="3" id="KW-1185">Reference proteome</keyword>
<evidence type="ECO:0000256" key="1">
    <source>
        <dbReference type="SAM" id="MobiDB-lite"/>
    </source>
</evidence>
<comment type="caution">
    <text evidence="2">The sequence shown here is derived from an EMBL/GenBank/DDBJ whole genome shotgun (WGS) entry which is preliminary data.</text>
</comment>
<feature type="region of interest" description="Disordered" evidence="1">
    <location>
        <begin position="148"/>
        <end position="194"/>
    </location>
</feature>